<organism evidence="1 2">
    <name type="scientific">Hypsizygus marmoreus</name>
    <name type="common">White beech mushroom</name>
    <name type="synonym">Agaricus marmoreus</name>
    <dbReference type="NCBI Taxonomy" id="39966"/>
    <lineage>
        <taxon>Eukaryota</taxon>
        <taxon>Fungi</taxon>
        <taxon>Dikarya</taxon>
        <taxon>Basidiomycota</taxon>
        <taxon>Agaricomycotina</taxon>
        <taxon>Agaricomycetes</taxon>
        <taxon>Agaricomycetidae</taxon>
        <taxon>Agaricales</taxon>
        <taxon>Tricholomatineae</taxon>
        <taxon>Lyophyllaceae</taxon>
        <taxon>Hypsizygus</taxon>
    </lineage>
</organism>
<protein>
    <submittedName>
        <fullName evidence="1">Uncharacterized protein</fullName>
    </submittedName>
</protein>
<proteinExistence type="predicted"/>
<accession>A0A369JA61</accession>
<dbReference type="EMBL" id="LUEZ02000126">
    <property type="protein sequence ID" value="RDB16344.1"/>
    <property type="molecule type" value="Genomic_DNA"/>
</dbReference>
<reference evidence="1" key="1">
    <citation type="submission" date="2018-04" db="EMBL/GenBank/DDBJ databases">
        <title>Whole genome sequencing of Hypsizygus marmoreus.</title>
        <authorList>
            <person name="Choi I.-G."/>
            <person name="Min B."/>
            <person name="Kim J.-G."/>
            <person name="Kim S."/>
            <person name="Oh Y.-L."/>
            <person name="Kong W.-S."/>
            <person name="Park H."/>
            <person name="Jeong J."/>
            <person name="Song E.-S."/>
        </authorList>
    </citation>
    <scope>NUCLEOTIDE SEQUENCE [LARGE SCALE GENOMIC DNA]</scope>
    <source>
        <strain evidence="1">51987-8</strain>
    </source>
</reference>
<name>A0A369JA61_HYPMA</name>
<dbReference type="AlphaFoldDB" id="A0A369JA61"/>
<comment type="caution">
    <text evidence="1">The sequence shown here is derived from an EMBL/GenBank/DDBJ whole genome shotgun (WGS) entry which is preliminary data.</text>
</comment>
<dbReference type="Proteomes" id="UP000076154">
    <property type="component" value="Unassembled WGS sequence"/>
</dbReference>
<evidence type="ECO:0000313" key="1">
    <source>
        <dbReference type="EMBL" id="RDB16344.1"/>
    </source>
</evidence>
<gene>
    <name evidence="1" type="ORF">Hypma_003053</name>
</gene>
<sequence>MILMDLTNVHRTGKGNTKILMNCLFDSIDFHHPVITGLRIPSQDMIVFLRPPTIGTDKRTILLLHVTKNSNEAVIIGVASHTIDPSQPAPPHELGIRWGVFRAYAIQRGGCINDDHNLILLCFDGELELLTLLPSKVPMRLIDAVE</sequence>
<dbReference type="InParanoid" id="A0A369JA61"/>
<keyword evidence="2" id="KW-1185">Reference proteome</keyword>
<evidence type="ECO:0000313" key="2">
    <source>
        <dbReference type="Proteomes" id="UP000076154"/>
    </source>
</evidence>